<evidence type="ECO:0000256" key="1">
    <source>
        <dbReference type="SAM" id="Phobius"/>
    </source>
</evidence>
<keyword evidence="1" id="KW-0472">Membrane</keyword>
<dbReference type="AlphaFoldDB" id="A0A6G6GP94"/>
<dbReference type="KEGG" id="mgel:G5B37_12600"/>
<dbReference type="EMBL" id="CP049057">
    <property type="protein sequence ID" value="QIE60372.1"/>
    <property type="molecule type" value="Genomic_DNA"/>
</dbReference>
<evidence type="ECO:0000313" key="3">
    <source>
        <dbReference type="Proteomes" id="UP000505306"/>
    </source>
</evidence>
<reference evidence="2 3" key="1">
    <citation type="submission" date="2020-02" db="EMBL/GenBank/DDBJ databases">
        <title>Complete genome sequence of Flavobacteriaceae bacterium.</title>
        <authorList>
            <person name="Kim S.-J."/>
            <person name="Kim Y.-S."/>
            <person name="Kim K.-H."/>
        </authorList>
    </citation>
    <scope>NUCLEOTIDE SEQUENCE [LARGE SCALE GENOMIC DNA]</scope>
    <source>
        <strain evidence="2 3">RR4-40</strain>
    </source>
</reference>
<proteinExistence type="predicted"/>
<evidence type="ECO:0000313" key="2">
    <source>
        <dbReference type="EMBL" id="QIE60372.1"/>
    </source>
</evidence>
<feature type="transmembrane region" description="Helical" evidence="1">
    <location>
        <begin position="12"/>
        <end position="33"/>
    </location>
</feature>
<keyword evidence="3" id="KW-1185">Reference proteome</keyword>
<feature type="transmembrane region" description="Helical" evidence="1">
    <location>
        <begin position="45"/>
        <end position="68"/>
    </location>
</feature>
<keyword evidence="1" id="KW-0812">Transmembrane</keyword>
<keyword evidence="1" id="KW-1133">Transmembrane helix</keyword>
<sequence>MFKRIVTHKGYWKSVLVLSLVYGVIMYVIQWGFKGRWTGIFQASFKVLAVFVLGSFIVGFAITYGKFWRKLKEQEYRK</sequence>
<name>A0A6G6GP94_9FLAO</name>
<organism evidence="2 3">
    <name type="scientific">Rasiella rasia</name>
    <dbReference type="NCBI Taxonomy" id="2744027"/>
    <lineage>
        <taxon>Bacteria</taxon>
        <taxon>Pseudomonadati</taxon>
        <taxon>Bacteroidota</taxon>
        <taxon>Flavobacteriia</taxon>
        <taxon>Flavobacteriales</taxon>
        <taxon>Flavobacteriaceae</taxon>
        <taxon>Rasiella</taxon>
    </lineage>
</organism>
<dbReference type="Proteomes" id="UP000505306">
    <property type="component" value="Chromosome"/>
</dbReference>
<accession>A0A6G6GP94</accession>
<gene>
    <name evidence="2" type="ORF">G5B37_12600</name>
</gene>
<dbReference type="RefSeq" id="WP_164680385.1">
    <property type="nucleotide sequence ID" value="NZ_CP049057.1"/>
</dbReference>
<protein>
    <submittedName>
        <fullName evidence="2">Uncharacterized protein</fullName>
    </submittedName>
</protein>